<dbReference type="GO" id="GO:0006166">
    <property type="term" value="P:purine ribonucleoside salvage"/>
    <property type="evidence" value="ECO:0007669"/>
    <property type="project" value="UniProtKB-KW"/>
</dbReference>
<dbReference type="SUPFAM" id="SSF55781">
    <property type="entry name" value="GAF domain-like"/>
    <property type="match status" value="1"/>
</dbReference>
<dbReference type="GO" id="GO:0046100">
    <property type="term" value="P:hypoxanthine metabolic process"/>
    <property type="evidence" value="ECO:0007669"/>
    <property type="project" value="TreeGrafter"/>
</dbReference>
<dbReference type="InterPro" id="IPR050408">
    <property type="entry name" value="HGPRT"/>
</dbReference>
<keyword evidence="13" id="KW-0547">Nucleotide-binding</keyword>
<organism evidence="19">
    <name type="scientific">Dehalogenimonas sp. 4OHTPN</name>
    <dbReference type="NCBI Taxonomy" id="3166643"/>
    <lineage>
        <taxon>Bacteria</taxon>
        <taxon>Bacillati</taxon>
        <taxon>Chloroflexota</taxon>
        <taxon>Dehalococcoidia</taxon>
        <taxon>Dehalococcoidales</taxon>
        <taxon>Dehalococcoidaceae</taxon>
        <taxon>Dehalogenimonas</taxon>
    </lineage>
</organism>
<dbReference type="GO" id="GO:0000287">
    <property type="term" value="F:magnesium ion binding"/>
    <property type="evidence" value="ECO:0007669"/>
    <property type="project" value="TreeGrafter"/>
</dbReference>
<dbReference type="Gene3D" id="3.30.450.40">
    <property type="match status" value="1"/>
</dbReference>
<dbReference type="EC" id="2.4.2.8" evidence="6"/>
<dbReference type="GO" id="GO:0004422">
    <property type="term" value="F:hypoxanthine phosphoribosyltransferase activity"/>
    <property type="evidence" value="ECO:0007669"/>
    <property type="project" value="InterPro"/>
</dbReference>
<comment type="catalytic activity">
    <reaction evidence="15">
        <text>GMP + diphosphate = guanine + 5-phospho-alpha-D-ribose 1-diphosphate</text>
        <dbReference type="Rhea" id="RHEA:25424"/>
        <dbReference type="ChEBI" id="CHEBI:16235"/>
        <dbReference type="ChEBI" id="CHEBI:33019"/>
        <dbReference type="ChEBI" id="CHEBI:58017"/>
        <dbReference type="ChEBI" id="CHEBI:58115"/>
        <dbReference type="EC" id="2.4.2.8"/>
    </reaction>
    <physiologicalReaction direction="right-to-left" evidence="15">
        <dbReference type="Rhea" id="RHEA:25426"/>
    </physiologicalReaction>
</comment>
<keyword evidence="12" id="KW-0660">Purine salvage</keyword>
<keyword evidence="8" id="KW-0963">Cytoplasm</keyword>
<evidence type="ECO:0000256" key="6">
    <source>
        <dbReference type="ARBA" id="ARBA00011895"/>
    </source>
</evidence>
<dbReference type="InterPro" id="IPR029057">
    <property type="entry name" value="PRTase-like"/>
</dbReference>
<dbReference type="InterPro" id="IPR000836">
    <property type="entry name" value="PRTase_dom"/>
</dbReference>
<evidence type="ECO:0000256" key="7">
    <source>
        <dbReference type="ARBA" id="ARBA00022099"/>
    </source>
</evidence>
<dbReference type="RefSeq" id="WP_353715075.1">
    <property type="nucleotide sequence ID" value="NZ_CP159307.1"/>
</dbReference>
<keyword evidence="10 19" id="KW-0808">Transferase</keyword>
<keyword evidence="9 19" id="KW-0328">Glycosyltransferase</keyword>
<dbReference type="CDD" id="cd06223">
    <property type="entry name" value="PRTases_typeI"/>
    <property type="match status" value="1"/>
</dbReference>
<name>A0AAU8GDQ2_9CHLR</name>
<evidence type="ECO:0000256" key="16">
    <source>
        <dbReference type="ARBA" id="ARBA00049402"/>
    </source>
</evidence>
<dbReference type="GO" id="GO:0006178">
    <property type="term" value="P:guanine salvage"/>
    <property type="evidence" value="ECO:0007669"/>
    <property type="project" value="TreeGrafter"/>
</dbReference>
<evidence type="ECO:0000256" key="5">
    <source>
        <dbReference type="ARBA" id="ARBA00008391"/>
    </source>
</evidence>
<dbReference type="GO" id="GO:0000166">
    <property type="term" value="F:nucleotide binding"/>
    <property type="evidence" value="ECO:0007669"/>
    <property type="project" value="UniProtKB-KW"/>
</dbReference>
<dbReference type="GO" id="GO:0032263">
    <property type="term" value="P:GMP salvage"/>
    <property type="evidence" value="ECO:0007669"/>
    <property type="project" value="TreeGrafter"/>
</dbReference>
<keyword evidence="11" id="KW-0479">Metal-binding</keyword>
<dbReference type="PANTHER" id="PTHR43340:SF1">
    <property type="entry name" value="HYPOXANTHINE PHOSPHORIBOSYLTRANSFERASE"/>
    <property type="match status" value="1"/>
</dbReference>
<comment type="cofactor">
    <cofactor evidence="1">
        <name>Mg(2+)</name>
        <dbReference type="ChEBI" id="CHEBI:18420"/>
    </cofactor>
</comment>
<evidence type="ECO:0000259" key="18">
    <source>
        <dbReference type="Pfam" id="PF01590"/>
    </source>
</evidence>
<dbReference type="GO" id="GO:0032264">
    <property type="term" value="P:IMP salvage"/>
    <property type="evidence" value="ECO:0007669"/>
    <property type="project" value="TreeGrafter"/>
</dbReference>
<dbReference type="Pfam" id="PF01590">
    <property type="entry name" value="GAF"/>
    <property type="match status" value="1"/>
</dbReference>
<dbReference type="GO" id="GO:0052657">
    <property type="term" value="F:guanine phosphoribosyltransferase activity"/>
    <property type="evidence" value="ECO:0007669"/>
    <property type="project" value="UniProtKB-ARBA"/>
</dbReference>
<keyword evidence="14" id="KW-0460">Magnesium</keyword>
<feature type="domain" description="GAF" evidence="18">
    <location>
        <begin position="30"/>
        <end position="159"/>
    </location>
</feature>
<dbReference type="InterPro" id="IPR029016">
    <property type="entry name" value="GAF-like_dom_sf"/>
</dbReference>
<evidence type="ECO:0000256" key="11">
    <source>
        <dbReference type="ARBA" id="ARBA00022723"/>
    </source>
</evidence>
<dbReference type="Gene3D" id="3.40.91.30">
    <property type="match status" value="1"/>
</dbReference>
<gene>
    <name evidence="19" type="primary">hpt</name>
    <name evidence="19" type="ORF">ABV300_03135</name>
</gene>
<dbReference type="FunFam" id="3.40.50.2020:FF:000006">
    <property type="entry name" value="Hypoxanthine phosphoribosyltransferase"/>
    <property type="match status" value="1"/>
</dbReference>
<comment type="pathway">
    <text evidence="4">Purine metabolism; GMP biosynthesis via salvage pathway; GMP from guanine: step 1/1.</text>
</comment>
<dbReference type="InterPro" id="IPR003018">
    <property type="entry name" value="GAF"/>
</dbReference>
<evidence type="ECO:0000256" key="4">
    <source>
        <dbReference type="ARBA" id="ARBA00004676"/>
    </source>
</evidence>
<comment type="pathway">
    <text evidence="3">Purine metabolism; IMP biosynthesis via salvage pathway; IMP from hypoxanthine: step 1/1.</text>
</comment>
<feature type="domain" description="Phosphoribosyltransferase" evidence="17">
    <location>
        <begin position="298"/>
        <end position="446"/>
    </location>
</feature>
<evidence type="ECO:0000256" key="12">
    <source>
        <dbReference type="ARBA" id="ARBA00022726"/>
    </source>
</evidence>
<evidence type="ECO:0000256" key="10">
    <source>
        <dbReference type="ARBA" id="ARBA00022679"/>
    </source>
</evidence>
<evidence type="ECO:0000259" key="17">
    <source>
        <dbReference type="Pfam" id="PF00156"/>
    </source>
</evidence>
<evidence type="ECO:0000256" key="3">
    <source>
        <dbReference type="ARBA" id="ARBA00004669"/>
    </source>
</evidence>
<dbReference type="SUPFAM" id="SSF53271">
    <property type="entry name" value="PRTase-like"/>
    <property type="match status" value="1"/>
</dbReference>
<sequence>MPEIKKQDYCKALRQAITAASSSNSLKNKLTALTRITSRCFGAGSAVALLDATGSRLIHTAHSRLPPFYIQKGLIDARKSLNETALEEIVHIKDAKSDSRVEYPEPAAKAGIVAIVGVPVFTLGRCTGTLRVYFQDTASLTTQDMSFLKAIAQLAGMTLAHQPEERTGQTKDASVVTKPSELVNFAHPSEAEFAHILDFYGVPWFYEPRSFPIGREIKGPPEMFTPDFYLPSFDLYVELTTMKQSLVTQKNRKLRRLKDLYPEIKISLLYKNDYERLLAKYGIGPLAETRAHGVSRILYSAPDIEIRVKELAGLISADYHDRRPVLLGVQRGFLCFMADLIRQITVPMDLDFIAINYYGGTKEAGVRVTKDADLNLTGRHILLVEDIVDTGITLNYVLEYLKSKKPRSLAVCALLDRRARRLMNIELNYVGFEVPDEFVIGYGLDYHEEYRNLPFIAVPKISGPEKAGS</sequence>
<evidence type="ECO:0000256" key="13">
    <source>
        <dbReference type="ARBA" id="ARBA00022741"/>
    </source>
</evidence>
<evidence type="ECO:0000313" key="19">
    <source>
        <dbReference type="EMBL" id="XCH33883.1"/>
    </source>
</evidence>
<evidence type="ECO:0000256" key="2">
    <source>
        <dbReference type="ARBA" id="ARBA00004496"/>
    </source>
</evidence>
<evidence type="ECO:0000256" key="1">
    <source>
        <dbReference type="ARBA" id="ARBA00001946"/>
    </source>
</evidence>
<proteinExistence type="inferred from homology"/>
<evidence type="ECO:0000256" key="9">
    <source>
        <dbReference type="ARBA" id="ARBA00022676"/>
    </source>
</evidence>
<dbReference type="PANTHER" id="PTHR43340">
    <property type="entry name" value="HYPOXANTHINE-GUANINE PHOSPHORIBOSYLTRANSFERASE"/>
    <property type="match status" value="1"/>
</dbReference>
<comment type="catalytic activity">
    <reaction evidence="16">
        <text>IMP + diphosphate = hypoxanthine + 5-phospho-alpha-D-ribose 1-diphosphate</text>
        <dbReference type="Rhea" id="RHEA:17973"/>
        <dbReference type="ChEBI" id="CHEBI:17368"/>
        <dbReference type="ChEBI" id="CHEBI:33019"/>
        <dbReference type="ChEBI" id="CHEBI:58017"/>
        <dbReference type="ChEBI" id="CHEBI:58053"/>
        <dbReference type="EC" id="2.4.2.8"/>
    </reaction>
    <physiologicalReaction direction="right-to-left" evidence="16">
        <dbReference type="Rhea" id="RHEA:17975"/>
    </physiologicalReaction>
</comment>
<dbReference type="GO" id="GO:0005829">
    <property type="term" value="C:cytosol"/>
    <property type="evidence" value="ECO:0007669"/>
    <property type="project" value="TreeGrafter"/>
</dbReference>
<dbReference type="NCBIfam" id="TIGR01203">
    <property type="entry name" value="HGPRTase"/>
    <property type="match status" value="1"/>
</dbReference>
<dbReference type="InterPro" id="IPR005904">
    <property type="entry name" value="Hxn_phspho_trans"/>
</dbReference>
<comment type="similarity">
    <text evidence="5">Belongs to the purine/pyrimidine phosphoribosyltransferase family.</text>
</comment>
<reference evidence="19" key="1">
    <citation type="submission" date="2024-06" db="EMBL/GenBank/DDBJ databases">
        <title>A Novel Isolate, Dehalogenimonas sp. Strain 4OHTPN, Dechlorinates Aromatic 4 Hydroxy chlorothalonil by a Novel Reductive Dehalogenase.</title>
        <authorList>
            <person name="Liu G."/>
        </authorList>
    </citation>
    <scope>NUCLEOTIDE SEQUENCE</scope>
    <source>
        <strain evidence="19">4OHTPN</strain>
    </source>
</reference>
<accession>A0AAU8GDQ2</accession>
<dbReference type="Gene3D" id="3.40.50.2020">
    <property type="match status" value="1"/>
</dbReference>
<dbReference type="AlphaFoldDB" id="A0AAU8GDQ2"/>
<evidence type="ECO:0000256" key="14">
    <source>
        <dbReference type="ARBA" id="ARBA00022842"/>
    </source>
</evidence>
<comment type="subcellular location">
    <subcellularLocation>
        <location evidence="2">Cytoplasm</location>
    </subcellularLocation>
</comment>
<evidence type="ECO:0000256" key="8">
    <source>
        <dbReference type="ARBA" id="ARBA00022490"/>
    </source>
</evidence>
<dbReference type="EMBL" id="CP159307">
    <property type="protein sequence ID" value="XCH33883.1"/>
    <property type="molecule type" value="Genomic_DNA"/>
</dbReference>
<evidence type="ECO:0000256" key="15">
    <source>
        <dbReference type="ARBA" id="ARBA00048811"/>
    </source>
</evidence>
<dbReference type="Pfam" id="PF00156">
    <property type="entry name" value="Pribosyltran"/>
    <property type="match status" value="1"/>
</dbReference>
<protein>
    <recommendedName>
        <fullName evidence="7">Hypoxanthine-guanine phosphoribosyltransferase</fullName>
        <ecNumber evidence="6">2.4.2.8</ecNumber>
    </recommendedName>
</protein>